<name>A0A7S5RFP0_9CAUD</name>
<evidence type="ECO:0000313" key="2">
    <source>
        <dbReference type="Proteomes" id="UP000629603"/>
    </source>
</evidence>
<accession>A0A7S5RFP0</accession>
<dbReference type="Proteomes" id="UP000629603">
    <property type="component" value="Segment"/>
</dbReference>
<proteinExistence type="predicted"/>
<dbReference type="EMBL" id="MN988521">
    <property type="protein sequence ID" value="QIG71189.1"/>
    <property type="molecule type" value="Genomic_DNA"/>
</dbReference>
<keyword evidence="2" id="KW-1185">Reference proteome</keyword>
<protein>
    <submittedName>
        <fullName evidence="1">Uncharacterized protein</fullName>
    </submittedName>
</protein>
<reference evidence="1 2" key="1">
    <citation type="submission" date="2020-01" db="EMBL/GenBank/DDBJ databases">
        <title>Patterns of diversity and host range of bacteriophage communities associated with bean-nodulatin bacteria.</title>
        <authorList>
            <person name="Vann Cauwenberghe J."/>
            <person name="Santamaria R.I."/>
            <person name="Bustos P."/>
            <person name="Juarez S."/>
            <person name="Gonzalez V."/>
        </authorList>
    </citation>
    <scope>NUCLEOTIDE SEQUENCE [LARGE SCALE GENOMIC DNA]</scope>
</reference>
<gene>
    <name evidence="1" type="ORF">EVB93_082</name>
</gene>
<organism evidence="1 2">
    <name type="scientific">Rhizobium phage RHph_TM30</name>
    <dbReference type="NCBI Taxonomy" id="2509764"/>
    <lineage>
        <taxon>Viruses</taxon>
        <taxon>Duplodnaviria</taxon>
        <taxon>Heunggongvirae</taxon>
        <taxon>Uroviricota</taxon>
        <taxon>Caudoviricetes</taxon>
        <taxon>Kleczkowskaviridae</taxon>
        <taxon>Cuauhnahuacvirus</taxon>
        <taxon>Cuauhnahuacvirus TM30</taxon>
    </lineage>
</organism>
<evidence type="ECO:0000313" key="1">
    <source>
        <dbReference type="EMBL" id="QIG71189.1"/>
    </source>
</evidence>
<sequence>MELSRRNLIVGSAAVLAMSAVPVVATEIVERKISPDLIVPDVMKLSISRDEYRFANYEMNTWTYVYDWMERWFLDENGKITSIQSVHRIRDKEIYDRWVYETGRWNIPPHIVFGGAIVAGEGDFLFYQKWEDHTKMLLRTGQLS</sequence>